<proteinExistence type="predicted"/>
<reference evidence="2" key="1">
    <citation type="journal article" date="2023" name="Mol. Phylogenet. Evol.">
        <title>Genome-scale phylogeny and comparative genomics of the fungal order Sordariales.</title>
        <authorList>
            <person name="Hensen N."/>
            <person name="Bonometti L."/>
            <person name="Westerberg I."/>
            <person name="Brannstrom I.O."/>
            <person name="Guillou S."/>
            <person name="Cros-Aarteil S."/>
            <person name="Calhoun S."/>
            <person name="Haridas S."/>
            <person name="Kuo A."/>
            <person name="Mondo S."/>
            <person name="Pangilinan J."/>
            <person name="Riley R."/>
            <person name="LaButti K."/>
            <person name="Andreopoulos B."/>
            <person name="Lipzen A."/>
            <person name="Chen C."/>
            <person name="Yan M."/>
            <person name="Daum C."/>
            <person name="Ng V."/>
            <person name="Clum A."/>
            <person name="Steindorff A."/>
            <person name="Ohm R.A."/>
            <person name="Martin F."/>
            <person name="Silar P."/>
            <person name="Natvig D.O."/>
            <person name="Lalanne C."/>
            <person name="Gautier V."/>
            <person name="Ament-Velasquez S.L."/>
            <person name="Kruys A."/>
            <person name="Hutchinson M.I."/>
            <person name="Powell A.J."/>
            <person name="Barry K."/>
            <person name="Miller A.N."/>
            <person name="Grigoriev I.V."/>
            <person name="Debuchy R."/>
            <person name="Gladieux P."/>
            <person name="Hiltunen Thoren M."/>
            <person name="Johannesson H."/>
        </authorList>
    </citation>
    <scope>NUCLEOTIDE SEQUENCE</scope>
    <source>
        <strain evidence="2">CBS 955.72</strain>
    </source>
</reference>
<dbReference type="Proteomes" id="UP001275084">
    <property type="component" value="Unassembled WGS sequence"/>
</dbReference>
<feature type="compositionally biased region" description="Acidic residues" evidence="1">
    <location>
        <begin position="105"/>
        <end position="119"/>
    </location>
</feature>
<reference evidence="2" key="2">
    <citation type="submission" date="2023-06" db="EMBL/GenBank/DDBJ databases">
        <authorList>
            <consortium name="Lawrence Berkeley National Laboratory"/>
            <person name="Haridas S."/>
            <person name="Hensen N."/>
            <person name="Bonometti L."/>
            <person name="Westerberg I."/>
            <person name="Brannstrom I.O."/>
            <person name="Guillou S."/>
            <person name="Cros-Aarteil S."/>
            <person name="Calhoun S."/>
            <person name="Kuo A."/>
            <person name="Mondo S."/>
            <person name="Pangilinan J."/>
            <person name="Riley R."/>
            <person name="Labutti K."/>
            <person name="Andreopoulos B."/>
            <person name="Lipzen A."/>
            <person name="Chen C."/>
            <person name="Yanf M."/>
            <person name="Daum C."/>
            <person name="Ng V."/>
            <person name="Clum A."/>
            <person name="Steindorff A."/>
            <person name="Ohm R."/>
            <person name="Martin F."/>
            <person name="Silar P."/>
            <person name="Natvig D."/>
            <person name="Lalanne C."/>
            <person name="Gautier V."/>
            <person name="Ament-Velasquez S.L."/>
            <person name="Kruys A."/>
            <person name="Hutchinson M.I."/>
            <person name="Powell A.J."/>
            <person name="Barry K."/>
            <person name="Miller A.N."/>
            <person name="Grigoriev I.V."/>
            <person name="Debuchy R."/>
            <person name="Gladieux P."/>
            <person name="Thoren M.H."/>
            <person name="Johannesson H."/>
        </authorList>
    </citation>
    <scope>NUCLEOTIDE SEQUENCE</scope>
    <source>
        <strain evidence="2">CBS 955.72</strain>
    </source>
</reference>
<evidence type="ECO:0000313" key="3">
    <source>
        <dbReference type="Proteomes" id="UP001275084"/>
    </source>
</evidence>
<feature type="compositionally biased region" description="Basic and acidic residues" evidence="1">
    <location>
        <begin position="146"/>
        <end position="161"/>
    </location>
</feature>
<accession>A0AAJ0H7R3</accession>
<evidence type="ECO:0000313" key="2">
    <source>
        <dbReference type="EMBL" id="KAK3341912.1"/>
    </source>
</evidence>
<name>A0AAJ0H7R3_9PEZI</name>
<keyword evidence="3" id="KW-1185">Reference proteome</keyword>
<gene>
    <name evidence="2" type="ORF">B0T25DRAFT_559595</name>
</gene>
<sequence>MPALTKVTSPCLRASGLRRFTSISNHLPFRAPAVEVPQASPNFPAIQGNQYKPIRSWRSWDAPDVVIEDRVPRSSHDIVNHRNRDIPADSILAVSGEVKGNPTESEADVWADRTDDDPLPPELHHTIQLPAGEAVPGPTDSEQEVQADRSEEDPLPRKKVK</sequence>
<evidence type="ECO:0000256" key="1">
    <source>
        <dbReference type="SAM" id="MobiDB-lite"/>
    </source>
</evidence>
<organism evidence="2 3">
    <name type="scientific">Lasiosphaeria hispida</name>
    <dbReference type="NCBI Taxonomy" id="260671"/>
    <lineage>
        <taxon>Eukaryota</taxon>
        <taxon>Fungi</taxon>
        <taxon>Dikarya</taxon>
        <taxon>Ascomycota</taxon>
        <taxon>Pezizomycotina</taxon>
        <taxon>Sordariomycetes</taxon>
        <taxon>Sordariomycetidae</taxon>
        <taxon>Sordariales</taxon>
        <taxon>Lasiosphaeriaceae</taxon>
        <taxon>Lasiosphaeria</taxon>
    </lineage>
</organism>
<dbReference type="EMBL" id="JAUIQD010000008">
    <property type="protein sequence ID" value="KAK3341912.1"/>
    <property type="molecule type" value="Genomic_DNA"/>
</dbReference>
<comment type="caution">
    <text evidence="2">The sequence shown here is derived from an EMBL/GenBank/DDBJ whole genome shotgun (WGS) entry which is preliminary data.</text>
</comment>
<protein>
    <submittedName>
        <fullName evidence="2">Uncharacterized protein</fullName>
    </submittedName>
</protein>
<feature type="region of interest" description="Disordered" evidence="1">
    <location>
        <begin position="93"/>
        <end position="161"/>
    </location>
</feature>
<dbReference type="AlphaFoldDB" id="A0AAJ0H7R3"/>